<evidence type="ECO:0000256" key="3">
    <source>
        <dbReference type="ARBA" id="ARBA00047417"/>
    </source>
</evidence>
<sequence length="535" mass="57419">MFDRPSGYRQQTRSVIHAARGMVATSQPLASAAGIEILQSGGNAFDAAVAVAAVLCVVEPMMTGLGGDMFALVHDGKTGTIEGLNASGRSAAMASVEAYRSMGYEQIPDHGPLSVSVPGVVDGWAQLLAKYGTMSFKEVLAPAIRYAENGFPVSEMVAYYWSKAEPLLRKSAEASRKYLMNGKAPAEGTLFKQPDLAATLKLLAEQGKNAFYQGKIADQIEAFMIREGGLLRKSDFASHQSDWVEPISTTYRGHSILEIPPNGQGLVVLEMLNILEQFDVASMGHNSADYIRLFAEAKKLAYADRDRYIADSDFAELPVDRLLSKEYAAELADRIRNSASVAAPPGIELGGDTVYLTVVDHEGNIASVVNSVFSLFGSGELVEDTGIFLQNRGSLFSLHPSHVNAVAPRKRPFHTIIPSLVLKNGKPLVSFGVMGADMQPQGQVQVLVNMIDFGMNIQEAGEAPRFRHYNDGLYLETGIGEETSRELAGIGYTILQPGDGDAFGVGGYQGIRIDPDTGVLQGGSDPRKDGCAIGF</sequence>
<dbReference type="InterPro" id="IPR000101">
    <property type="entry name" value="GGT_peptidase"/>
</dbReference>
<reference evidence="8" key="2">
    <citation type="submission" date="2015-03" db="EMBL/GenBank/DDBJ databases">
        <title>Genome sequence of Paenibacillus beijingensis strain DSM 24997T.</title>
        <authorList>
            <person name="Kwak Y."/>
            <person name="Shin J.-H."/>
        </authorList>
    </citation>
    <scope>NUCLEOTIDE SEQUENCE [LARGE SCALE GENOMIC DNA]</scope>
    <source>
        <strain evidence="8">DSM 24997</strain>
    </source>
</reference>
<dbReference type="AlphaFoldDB" id="A0A0D5NIR5"/>
<dbReference type="InterPro" id="IPR043137">
    <property type="entry name" value="GGT_ssub_C"/>
</dbReference>
<comment type="catalytic activity">
    <reaction evidence="3 6">
        <text>an N-terminal (5-L-glutamyl)-[peptide] + an alpha-amino acid = 5-L-glutamyl amino acid + an N-terminal L-alpha-aminoacyl-[peptide]</text>
        <dbReference type="Rhea" id="RHEA:23904"/>
        <dbReference type="Rhea" id="RHEA-COMP:9780"/>
        <dbReference type="Rhea" id="RHEA-COMP:9795"/>
        <dbReference type="ChEBI" id="CHEBI:77644"/>
        <dbReference type="ChEBI" id="CHEBI:78597"/>
        <dbReference type="ChEBI" id="CHEBI:78599"/>
        <dbReference type="ChEBI" id="CHEBI:78608"/>
        <dbReference type="EC" id="2.3.2.2"/>
    </reaction>
</comment>
<reference evidence="7 8" key="1">
    <citation type="journal article" date="2015" name="J. Biotechnol.">
        <title>Complete genome sequence of Paenibacillus beijingensis 7188(T) (=DSM 24997(T)), a novel rhizobacterium from jujube garden soil.</title>
        <authorList>
            <person name="Kwak Y."/>
            <person name="Shin J.H."/>
        </authorList>
    </citation>
    <scope>NUCLEOTIDE SEQUENCE [LARGE SCALE GENOMIC DNA]</scope>
    <source>
        <strain evidence="7 8">DSM 24997</strain>
    </source>
</reference>
<gene>
    <name evidence="7" type="ORF">VN24_11840</name>
</gene>
<comment type="subunit">
    <text evidence="6">This enzyme consists of two polypeptide chains, which are synthesized in precursor form from a single polypeptide.</text>
</comment>
<comment type="catalytic activity">
    <reaction evidence="1 6">
        <text>an S-substituted glutathione + H2O = an S-substituted L-cysteinylglycine + L-glutamate</text>
        <dbReference type="Rhea" id="RHEA:59468"/>
        <dbReference type="ChEBI" id="CHEBI:15377"/>
        <dbReference type="ChEBI" id="CHEBI:29985"/>
        <dbReference type="ChEBI" id="CHEBI:90779"/>
        <dbReference type="ChEBI" id="CHEBI:143103"/>
        <dbReference type="EC" id="3.4.19.13"/>
    </reaction>
</comment>
<keyword evidence="6" id="KW-0012">Acyltransferase</keyword>
<dbReference type="Gene3D" id="1.10.246.230">
    <property type="match status" value="1"/>
</dbReference>
<keyword evidence="6" id="KW-0317">Glutathione biosynthesis</keyword>
<evidence type="ECO:0000256" key="6">
    <source>
        <dbReference type="RuleBase" id="RU368036"/>
    </source>
</evidence>
<keyword evidence="6" id="KW-0378">Hydrolase</keyword>
<comment type="pathway">
    <text evidence="6">Sulfur metabolism; glutathione metabolism.</text>
</comment>
<dbReference type="GO" id="GO:0103068">
    <property type="term" value="F:leukotriene C4 gamma-glutamyl transferase activity"/>
    <property type="evidence" value="ECO:0007669"/>
    <property type="project" value="UniProtKB-EC"/>
</dbReference>
<dbReference type="KEGG" id="pbj:VN24_11840"/>
<dbReference type="Proteomes" id="UP000032633">
    <property type="component" value="Chromosome"/>
</dbReference>
<feature type="active site" description="Nucleophile" evidence="4">
    <location>
        <position position="353"/>
    </location>
</feature>
<evidence type="ECO:0000256" key="2">
    <source>
        <dbReference type="ARBA" id="ARBA00001089"/>
    </source>
</evidence>
<dbReference type="GO" id="GO:0036374">
    <property type="term" value="F:glutathione hydrolase activity"/>
    <property type="evidence" value="ECO:0007669"/>
    <property type="project" value="UniProtKB-UniRule"/>
</dbReference>
<dbReference type="GO" id="GO:0006751">
    <property type="term" value="P:glutathione catabolic process"/>
    <property type="evidence" value="ECO:0007669"/>
    <property type="project" value="UniProtKB-UniRule"/>
</dbReference>
<keyword evidence="6" id="KW-0808">Transferase</keyword>
<dbReference type="GO" id="GO:0006750">
    <property type="term" value="P:glutathione biosynthetic process"/>
    <property type="evidence" value="ECO:0007669"/>
    <property type="project" value="UniProtKB-KW"/>
</dbReference>
<dbReference type="OrthoDB" id="9781342at2"/>
<dbReference type="Pfam" id="PF01019">
    <property type="entry name" value="G_glu_transpept"/>
    <property type="match status" value="1"/>
</dbReference>
<evidence type="ECO:0000313" key="8">
    <source>
        <dbReference type="Proteomes" id="UP000032633"/>
    </source>
</evidence>
<proteinExistence type="inferred from homology"/>
<dbReference type="STRING" id="1126833.VN24_11840"/>
<dbReference type="NCBIfam" id="TIGR00066">
    <property type="entry name" value="g_glut_trans"/>
    <property type="match status" value="1"/>
</dbReference>
<dbReference type="UniPathway" id="UPA00204"/>
<accession>A0A0D5NIR5</accession>
<organism evidence="7 8">
    <name type="scientific">Paenibacillus beijingensis</name>
    <dbReference type="NCBI Taxonomy" id="1126833"/>
    <lineage>
        <taxon>Bacteria</taxon>
        <taxon>Bacillati</taxon>
        <taxon>Bacillota</taxon>
        <taxon>Bacilli</taxon>
        <taxon>Bacillales</taxon>
        <taxon>Paenibacillaceae</taxon>
        <taxon>Paenibacillus</taxon>
    </lineage>
</organism>
<evidence type="ECO:0000256" key="4">
    <source>
        <dbReference type="PIRSR" id="PIRSR600101-1"/>
    </source>
</evidence>
<dbReference type="PANTHER" id="PTHR43881">
    <property type="entry name" value="GAMMA-GLUTAMYLTRANSPEPTIDASE (AFU_ORTHOLOGUE AFUA_4G13580)"/>
    <property type="match status" value="1"/>
</dbReference>
<comment type="PTM">
    <text evidence="6">Cleaved by autocatalysis into a large and a small subunit.</text>
</comment>
<dbReference type="RefSeq" id="WP_045670579.1">
    <property type="nucleotide sequence ID" value="NZ_CP011058.1"/>
</dbReference>
<comment type="similarity">
    <text evidence="6">Belongs to the gamma-glutamyltransferase family.</text>
</comment>
<dbReference type="InterPro" id="IPR029055">
    <property type="entry name" value="Ntn_hydrolases_N"/>
</dbReference>
<dbReference type="EC" id="3.4.19.13" evidence="6"/>
<dbReference type="EC" id="2.3.2.2" evidence="6"/>
<evidence type="ECO:0000313" key="7">
    <source>
        <dbReference type="EMBL" id="AJY75146.1"/>
    </source>
</evidence>
<feature type="binding site" evidence="5">
    <location>
        <position position="436"/>
    </location>
    <ligand>
        <name>L-glutamate</name>
        <dbReference type="ChEBI" id="CHEBI:29985"/>
    </ligand>
</feature>
<protein>
    <recommendedName>
        <fullName evidence="6">Glutathione hydrolase proenzyme</fullName>
        <ecNumber evidence="6">2.3.2.2</ecNumber>
        <ecNumber evidence="6">3.4.19.13</ecNumber>
    </recommendedName>
    <component>
        <recommendedName>
            <fullName evidence="6">Glutathione hydrolase large chain</fullName>
        </recommendedName>
    </component>
    <component>
        <recommendedName>
            <fullName evidence="6">Glutathione hydrolase small chain</fullName>
        </recommendedName>
    </component>
</protein>
<comment type="catalytic activity">
    <reaction evidence="2 6">
        <text>glutathione + H2O = L-cysteinylglycine + L-glutamate</text>
        <dbReference type="Rhea" id="RHEA:28807"/>
        <dbReference type="ChEBI" id="CHEBI:15377"/>
        <dbReference type="ChEBI" id="CHEBI:29985"/>
        <dbReference type="ChEBI" id="CHEBI:57925"/>
        <dbReference type="ChEBI" id="CHEBI:61694"/>
        <dbReference type="EC" id="3.4.19.13"/>
    </reaction>
</comment>
<keyword evidence="8" id="KW-1185">Reference proteome</keyword>
<dbReference type="SUPFAM" id="SSF56235">
    <property type="entry name" value="N-terminal nucleophile aminohydrolases (Ntn hydrolases)"/>
    <property type="match status" value="1"/>
</dbReference>
<evidence type="ECO:0000256" key="5">
    <source>
        <dbReference type="PIRSR" id="PIRSR600101-2"/>
    </source>
</evidence>
<keyword evidence="6" id="KW-0865">Zymogen</keyword>
<dbReference type="InterPro" id="IPR052896">
    <property type="entry name" value="GGT-like_enzyme"/>
</dbReference>
<dbReference type="EMBL" id="CP011058">
    <property type="protein sequence ID" value="AJY75146.1"/>
    <property type="molecule type" value="Genomic_DNA"/>
</dbReference>
<dbReference type="PANTHER" id="PTHR43881:SF1">
    <property type="entry name" value="GAMMA-GLUTAMYLTRANSPEPTIDASE (AFU_ORTHOLOGUE AFUA_4G13580)"/>
    <property type="match status" value="1"/>
</dbReference>
<dbReference type="HOGENOM" id="CLU_014813_3_2_9"/>
<evidence type="ECO:0000256" key="1">
    <source>
        <dbReference type="ARBA" id="ARBA00001049"/>
    </source>
</evidence>
<name>A0A0D5NIR5_9BACL</name>
<dbReference type="Gene3D" id="3.60.20.40">
    <property type="match status" value="1"/>
</dbReference>
<dbReference type="PRINTS" id="PR01210">
    <property type="entry name" value="GGTRANSPTASE"/>
</dbReference>
<dbReference type="PATRIC" id="fig|1126833.4.peg.2590"/>